<accession>A0ABU2GW08</accession>
<evidence type="ECO:0000313" key="2">
    <source>
        <dbReference type="EMBL" id="MDS1114899.1"/>
    </source>
</evidence>
<name>A0ABU2GW08_9ACTN</name>
<proteinExistence type="predicted"/>
<evidence type="ECO:0000256" key="1">
    <source>
        <dbReference type="SAM" id="MobiDB-lite"/>
    </source>
</evidence>
<reference evidence="2 3" key="1">
    <citation type="submission" date="2023-08" db="EMBL/GenBank/DDBJ databases">
        <title>Bioegradation of LLDPE and BLDPE plastic by marine bacteria from coast plastic debris.</title>
        <authorList>
            <person name="Rong Z."/>
        </authorList>
    </citation>
    <scope>NUCLEOTIDE SEQUENCE [LARGE SCALE GENOMIC DNA]</scope>
    <source>
        <strain evidence="2 3">Z-2</strain>
    </source>
</reference>
<dbReference type="Proteomes" id="UP001265083">
    <property type="component" value="Unassembled WGS sequence"/>
</dbReference>
<protein>
    <submittedName>
        <fullName evidence="2">Uncharacterized protein</fullName>
    </submittedName>
</protein>
<dbReference type="EMBL" id="JAVLUS010000010">
    <property type="protein sequence ID" value="MDS1114899.1"/>
    <property type="molecule type" value="Genomic_DNA"/>
</dbReference>
<comment type="caution">
    <text evidence="2">The sequence shown here is derived from an EMBL/GenBank/DDBJ whole genome shotgun (WGS) entry which is preliminary data.</text>
</comment>
<gene>
    <name evidence="2" type="ORF">RD149_14095</name>
</gene>
<dbReference type="RefSeq" id="WP_310950956.1">
    <property type="nucleotide sequence ID" value="NZ_JAVLUS010000010.1"/>
</dbReference>
<keyword evidence="3" id="KW-1185">Reference proteome</keyword>
<feature type="region of interest" description="Disordered" evidence="1">
    <location>
        <begin position="15"/>
        <end position="35"/>
    </location>
</feature>
<evidence type="ECO:0000313" key="3">
    <source>
        <dbReference type="Proteomes" id="UP001265083"/>
    </source>
</evidence>
<feature type="compositionally biased region" description="Low complexity" evidence="1">
    <location>
        <begin position="21"/>
        <end position="34"/>
    </location>
</feature>
<organism evidence="2 3">
    <name type="scientific">Gordonia westfalica</name>
    <dbReference type="NCBI Taxonomy" id="158898"/>
    <lineage>
        <taxon>Bacteria</taxon>
        <taxon>Bacillati</taxon>
        <taxon>Actinomycetota</taxon>
        <taxon>Actinomycetes</taxon>
        <taxon>Mycobacteriales</taxon>
        <taxon>Gordoniaceae</taxon>
        <taxon>Gordonia</taxon>
    </lineage>
</organism>
<sequence>MALFVAISCVLTGCTPERSPDSASSSSEPLPSADYRFPPSLGSMTTVWQAAPGTDLLSRDGTRTRAYFEAAFIALWRGTGDSFPGFSEFARGSKHPVIAADSPRDVAQAGTRRMLLVSISVTDDELTSVVCDDRAGLYRPEAVEWRAEHGPKSGTGPDGAVLMFEPDAWKVTMRKVGPEPRWPEVVDRDPDRAPNWNAFGGWALVDQEPGWEDDAFCKDWGIRNYPGVLHTSGAKTLRLFPDYYPDPVFQPTLPQSPGWTQIGRL</sequence>